<evidence type="ECO:0000313" key="2">
    <source>
        <dbReference type="EMBL" id="ADL26066.1"/>
    </source>
</evidence>
<dbReference type="Proteomes" id="UP000000517">
    <property type="component" value="Chromosome"/>
</dbReference>
<dbReference type="HOGENOM" id="CLU_986082_0_0_0"/>
<gene>
    <name evidence="2" type="ordered locus">FSU_3029</name>
</gene>
<dbReference type="SUPFAM" id="SSF56112">
    <property type="entry name" value="Protein kinase-like (PK-like)"/>
    <property type="match status" value="1"/>
</dbReference>
<dbReference type="InterPro" id="IPR002575">
    <property type="entry name" value="Aminoglycoside_PTrfase"/>
</dbReference>
<accession>D9S7P7</accession>
<organism evidence="2 3">
    <name type="scientific">Fibrobacter succinogenes (strain ATCC 19169 / S85)</name>
    <dbReference type="NCBI Taxonomy" id="59374"/>
    <lineage>
        <taxon>Bacteria</taxon>
        <taxon>Pseudomonadati</taxon>
        <taxon>Fibrobacterota</taxon>
        <taxon>Fibrobacteria</taxon>
        <taxon>Fibrobacterales</taxon>
        <taxon>Fibrobacteraceae</taxon>
        <taxon>Fibrobacter</taxon>
    </lineage>
</organism>
<sequence length="307" mass="35363">MFIFVIMNYKQINLNDWELQGEGAFGESYFSKTDSSIMLKLMKPEGRKEDIIAEFENSRKIASVGFKTPAAIELVEESQSGRLGIIYEKVQEKISFTRMIHDNPSDLPRIAKIHAEEAKKFHGINCDPTQFLCYKETIRKAIPKLFTFKKYKDILKAAIELVPDSHGCLQYDFQPGNIVHSNKTGENYWIDMGDFGYGHYLFDIALLYMFTNILCTKKSVQQIFHMTEQQLRAYWVEFTAAYFGRSIQPDEMFGKKIRLHLAMAVTIKYHMIPAPGPIKYLILNVMLRKNLKGISLENVADIMAAKV</sequence>
<dbReference type="InterPro" id="IPR011009">
    <property type="entry name" value="Kinase-like_dom_sf"/>
</dbReference>
<evidence type="ECO:0000259" key="1">
    <source>
        <dbReference type="PROSITE" id="PS50011"/>
    </source>
</evidence>
<evidence type="ECO:0000313" key="3">
    <source>
        <dbReference type="Proteomes" id="UP000000517"/>
    </source>
</evidence>
<dbReference type="EMBL" id="CP002158">
    <property type="protein sequence ID" value="ADL26066.1"/>
    <property type="molecule type" value="Genomic_DNA"/>
</dbReference>
<proteinExistence type="predicted"/>
<dbReference type="Pfam" id="PF01636">
    <property type="entry name" value="APH"/>
    <property type="match status" value="1"/>
</dbReference>
<feature type="domain" description="Protein kinase" evidence="1">
    <location>
        <begin position="14"/>
        <end position="307"/>
    </location>
</feature>
<name>D9S7P7_FIBSS</name>
<dbReference type="NCBIfam" id="TIGR02172">
    <property type="entry name" value="Fb_sc_TIGR02172"/>
    <property type="match status" value="1"/>
</dbReference>
<reference evidence="3" key="1">
    <citation type="submission" date="2010-08" db="EMBL/GenBank/DDBJ databases">
        <title>Complete sequence of Fibrobacter succinogenes subsp. succinogenes S85.</title>
        <authorList>
            <person name="Durkin A.S."/>
            <person name="Nelson K.E."/>
            <person name="Morrison M."/>
            <person name="Forsberg C.W."/>
            <person name="Wilson D.B."/>
            <person name="Russell J.B."/>
            <person name="Cann I.K.O."/>
            <person name="Mackie R.I."/>
            <person name="White B.A."/>
        </authorList>
    </citation>
    <scope>NUCLEOTIDE SEQUENCE [LARGE SCALE GENOMIC DNA]</scope>
    <source>
        <strain evidence="3">ATCC 19169 / S85</strain>
    </source>
</reference>
<dbReference type="STRING" id="59374.FSU_3029"/>
<dbReference type="PROSITE" id="PS50011">
    <property type="entry name" value="PROTEIN_KINASE_DOM"/>
    <property type="match status" value="1"/>
</dbReference>
<dbReference type="GO" id="GO:0005524">
    <property type="term" value="F:ATP binding"/>
    <property type="evidence" value="ECO:0007669"/>
    <property type="project" value="InterPro"/>
</dbReference>
<dbReference type="InterPro" id="IPR022359">
    <property type="entry name" value="Aminoglycoside_PTrfase_bact"/>
</dbReference>
<dbReference type="GO" id="GO:0004672">
    <property type="term" value="F:protein kinase activity"/>
    <property type="evidence" value="ECO:0007669"/>
    <property type="project" value="InterPro"/>
</dbReference>
<dbReference type="KEGG" id="fsc:FSU_3029"/>
<protein>
    <recommendedName>
        <fullName evidence="1">Protein kinase domain-containing protein</fullName>
    </recommendedName>
</protein>
<dbReference type="InterPro" id="IPR000719">
    <property type="entry name" value="Prot_kinase_dom"/>
</dbReference>
<dbReference type="eggNOG" id="COG3173">
    <property type="taxonomic scope" value="Bacteria"/>
</dbReference>
<dbReference type="AlphaFoldDB" id="D9S7P7"/>